<evidence type="ECO:0000313" key="1">
    <source>
        <dbReference type="EMBL" id="RBP02359.1"/>
    </source>
</evidence>
<dbReference type="InterPro" id="IPR025617">
    <property type="entry name" value="YqzL"/>
</dbReference>
<dbReference type="AlphaFoldDB" id="A0A366ELL0"/>
<dbReference type="Pfam" id="PF14006">
    <property type="entry name" value="YqzL"/>
    <property type="match status" value="1"/>
</dbReference>
<dbReference type="RefSeq" id="WP_113970616.1">
    <property type="nucleotide sequence ID" value="NZ_JBITUV010000002.1"/>
</dbReference>
<proteinExistence type="predicted"/>
<gene>
    <name evidence="1" type="ORF">DET59_11526</name>
</gene>
<organism evidence="1 2">
    <name type="scientific">Rossellomorea aquimaris</name>
    <dbReference type="NCBI Taxonomy" id="189382"/>
    <lineage>
        <taxon>Bacteria</taxon>
        <taxon>Bacillati</taxon>
        <taxon>Bacillota</taxon>
        <taxon>Bacilli</taxon>
        <taxon>Bacillales</taxon>
        <taxon>Bacillaceae</taxon>
        <taxon>Rossellomorea</taxon>
    </lineage>
</organism>
<dbReference type="Proteomes" id="UP000252118">
    <property type="component" value="Unassembled WGS sequence"/>
</dbReference>
<comment type="caution">
    <text evidence="1">The sequence shown here is derived from an EMBL/GenBank/DDBJ whole genome shotgun (WGS) entry which is preliminary data.</text>
</comment>
<protein>
    <submittedName>
        <fullName evidence="1">YqzL-like protein</fullName>
    </submittedName>
</protein>
<name>A0A366ELL0_9BACI</name>
<accession>A0A366ELL0</accession>
<evidence type="ECO:0000313" key="2">
    <source>
        <dbReference type="Proteomes" id="UP000252118"/>
    </source>
</evidence>
<sequence>MLDLTWKFFSQTGSIDTYLLFKELEKETTEDPYSFEEEIAEVDFPLT</sequence>
<reference evidence="1 2" key="1">
    <citation type="submission" date="2018-06" db="EMBL/GenBank/DDBJ databases">
        <title>Freshwater and sediment microbial communities from various areas in North America, analyzing microbe dynamics in response to fracking.</title>
        <authorList>
            <person name="Lamendella R."/>
        </authorList>
    </citation>
    <scope>NUCLEOTIDE SEQUENCE [LARGE SCALE GENOMIC DNA]</scope>
    <source>
        <strain evidence="1 2">97B</strain>
    </source>
</reference>
<dbReference type="EMBL" id="QNRJ01000015">
    <property type="protein sequence ID" value="RBP02359.1"/>
    <property type="molecule type" value="Genomic_DNA"/>
</dbReference>